<keyword evidence="1" id="KW-0812">Transmembrane</keyword>
<keyword evidence="1" id="KW-1133">Transmembrane helix</keyword>
<reference evidence="3" key="1">
    <citation type="submission" date="2020-05" db="EMBL/GenBank/DDBJ databases">
        <title>Frigoriglobus tundricola gen. nov., sp. nov., a psychrotolerant cellulolytic planctomycete of the family Gemmataceae with two divergent copies of 16S rRNA gene.</title>
        <authorList>
            <person name="Kulichevskaya I.S."/>
            <person name="Ivanova A.A."/>
            <person name="Naumoff D.G."/>
            <person name="Beletsky A.V."/>
            <person name="Rijpstra W.I.C."/>
            <person name="Sinninghe Damste J.S."/>
            <person name="Mardanov A.V."/>
            <person name="Ravin N.V."/>
            <person name="Dedysh S.N."/>
        </authorList>
    </citation>
    <scope>NUCLEOTIDE SEQUENCE [LARGE SCALE GENOMIC DNA]</scope>
    <source>
        <strain evidence="3">PL17</strain>
    </source>
</reference>
<feature type="transmembrane region" description="Helical" evidence="1">
    <location>
        <begin position="12"/>
        <end position="33"/>
    </location>
</feature>
<sequence length="43" mass="4723">MGDKGENGRERAAEPCCLLCLTFLNLLLNHPVLFSSCLFVPLS</sequence>
<dbReference type="EMBL" id="CP053452">
    <property type="protein sequence ID" value="QJW97515.1"/>
    <property type="molecule type" value="Genomic_DNA"/>
</dbReference>
<name>A0A6M5YTW8_9BACT</name>
<dbReference type="AlphaFoldDB" id="A0A6M5YTW8"/>
<gene>
    <name evidence="2" type="ORF">FTUN_5089</name>
</gene>
<accession>A0A6M5YTW8</accession>
<dbReference type="Proteomes" id="UP000503447">
    <property type="component" value="Chromosome"/>
</dbReference>
<dbReference type="KEGG" id="ftj:FTUN_5089"/>
<keyword evidence="3" id="KW-1185">Reference proteome</keyword>
<evidence type="ECO:0000313" key="3">
    <source>
        <dbReference type="Proteomes" id="UP000503447"/>
    </source>
</evidence>
<keyword evidence="1" id="KW-0472">Membrane</keyword>
<evidence type="ECO:0000313" key="2">
    <source>
        <dbReference type="EMBL" id="QJW97515.1"/>
    </source>
</evidence>
<evidence type="ECO:0000256" key="1">
    <source>
        <dbReference type="SAM" id="Phobius"/>
    </source>
</evidence>
<proteinExistence type="predicted"/>
<protein>
    <submittedName>
        <fullName evidence="2">Uncharacterized protein</fullName>
    </submittedName>
</protein>
<organism evidence="2 3">
    <name type="scientific">Frigoriglobus tundricola</name>
    <dbReference type="NCBI Taxonomy" id="2774151"/>
    <lineage>
        <taxon>Bacteria</taxon>
        <taxon>Pseudomonadati</taxon>
        <taxon>Planctomycetota</taxon>
        <taxon>Planctomycetia</taxon>
        <taxon>Gemmatales</taxon>
        <taxon>Gemmataceae</taxon>
        <taxon>Frigoriglobus</taxon>
    </lineage>
</organism>